<gene>
    <name evidence="2" type="ORF">BD311DRAFT_811477</name>
</gene>
<proteinExistence type="predicted"/>
<feature type="compositionally biased region" description="Polar residues" evidence="1">
    <location>
        <begin position="170"/>
        <end position="182"/>
    </location>
</feature>
<evidence type="ECO:0000256" key="1">
    <source>
        <dbReference type="SAM" id="MobiDB-lite"/>
    </source>
</evidence>
<sequence length="255" mass="26793">MLDSELEYLGDPAALPTPVASSPPAQVIAREASLDLHLETKVAGAPQPSRQSADTPDSDRATPLPLSIKSGINEDLSMTAGLLRAAAIVWSLGRQCWVAEQERQASSAESFNAVADDGAKTGGHAGEEGDEVSPMVMAASLEVLEALKLIAKNSPLERFLRGVGEELTTNIGPDLPNLTTSPPAKEGEALTTGVGTNLPDSVTSHPAALGEAFYRRCLAGVYRLIMDAARFNAEANEGAMDDMRALNATLMRVTN</sequence>
<dbReference type="Proteomes" id="UP000292957">
    <property type="component" value="Unassembled WGS sequence"/>
</dbReference>
<organism evidence="2">
    <name type="scientific">Dichomitus squalens</name>
    <dbReference type="NCBI Taxonomy" id="114155"/>
    <lineage>
        <taxon>Eukaryota</taxon>
        <taxon>Fungi</taxon>
        <taxon>Dikarya</taxon>
        <taxon>Basidiomycota</taxon>
        <taxon>Agaricomycotina</taxon>
        <taxon>Agaricomycetes</taxon>
        <taxon>Polyporales</taxon>
        <taxon>Polyporaceae</taxon>
        <taxon>Dichomitus</taxon>
    </lineage>
</organism>
<protein>
    <submittedName>
        <fullName evidence="2">Uncharacterized protein</fullName>
    </submittedName>
</protein>
<dbReference type="AlphaFoldDB" id="A0A4Q9M9W3"/>
<accession>A0A4Q9M9W3</accession>
<feature type="region of interest" description="Disordered" evidence="1">
    <location>
        <begin position="1"/>
        <end position="22"/>
    </location>
</feature>
<feature type="region of interest" description="Disordered" evidence="1">
    <location>
        <begin position="170"/>
        <end position="197"/>
    </location>
</feature>
<feature type="region of interest" description="Disordered" evidence="1">
    <location>
        <begin position="42"/>
        <end position="66"/>
    </location>
</feature>
<name>A0A4Q9M9W3_9APHY</name>
<dbReference type="EMBL" id="ML143540">
    <property type="protein sequence ID" value="TBU22476.1"/>
    <property type="molecule type" value="Genomic_DNA"/>
</dbReference>
<reference evidence="2" key="1">
    <citation type="submission" date="2019-01" db="EMBL/GenBank/DDBJ databases">
        <title>Draft genome sequences of three monokaryotic isolates of the white-rot basidiomycete fungus Dichomitus squalens.</title>
        <authorList>
            <consortium name="DOE Joint Genome Institute"/>
            <person name="Lopez S.C."/>
            <person name="Andreopoulos B."/>
            <person name="Pangilinan J."/>
            <person name="Lipzen A."/>
            <person name="Riley R."/>
            <person name="Ahrendt S."/>
            <person name="Ng V."/>
            <person name="Barry K."/>
            <person name="Daum C."/>
            <person name="Grigoriev I.V."/>
            <person name="Hilden K.S."/>
            <person name="Makela M.R."/>
            <person name="de Vries R.P."/>
        </authorList>
    </citation>
    <scope>NUCLEOTIDE SEQUENCE [LARGE SCALE GENOMIC DNA]</scope>
    <source>
        <strain evidence="2">OM18370.1</strain>
    </source>
</reference>
<evidence type="ECO:0000313" key="2">
    <source>
        <dbReference type="EMBL" id="TBU22476.1"/>
    </source>
</evidence>